<reference evidence="2 3" key="2">
    <citation type="submission" date="2018-03" db="EMBL/GenBank/DDBJ databases">
        <title>Cross-interface Injection: A General Nanoliter Liquid Handling Method Applied to Single Cells Genome Amplification Automated Nanoliter Liquid Handling Applied to Single Cell Multiple Displacement Amplification.</title>
        <authorList>
            <person name="Yun J."/>
            <person name="Xu P."/>
            <person name="Xu J."/>
            <person name="Dai X."/>
            <person name="Wang Y."/>
            <person name="Zheng X."/>
            <person name="Cao C."/>
            <person name="Yi Q."/>
            <person name="Zhu Y."/>
            <person name="Wang L."/>
            <person name="Dong Z."/>
            <person name="Huang Y."/>
            <person name="Huang L."/>
            <person name="Du W."/>
        </authorList>
    </citation>
    <scope>NUCLEOTIDE SEQUENCE [LARGE SCALE GENOMIC DNA]</scope>
    <source>
        <strain evidence="2 3">Z-D1-2</strain>
    </source>
</reference>
<reference evidence="1" key="1">
    <citation type="journal article" date="2014" name="Int. J. Syst. Evol. Microbiol.">
        <title>Complete genome of a new Firmicutes species belonging to the dominant human colonic microbiota ('Ruminococcus bicirculans') reveals two chromosomes and a selective capacity to utilize plant glucans.</title>
        <authorList>
            <consortium name="NISC Comparative Sequencing Program"/>
            <person name="Wegmann U."/>
            <person name="Louis P."/>
            <person name="Goesmann A."/>
            <person name="Henrissat B."/>
            <person name="Duncan S.H."/>
            <person name="Flint H.J."/>
        </authorList>
    </citation>
    <scope>NUCLEOTIDE SEQUENCE</scope>
    <source>
        <strain evidence="1">CGMCC 1.10832</strain>
    </source>
</reference>
<reference evidence="1" key="4">
    <citation type="submission" date="2024-05" db="EMBL/GenBank/DDBJ databases">
        <authorList>
            <person name="Sun Q."/>
            <person name="Zhou Y."/>
        </authorList>
    </citation>
    <scope>NUCLEOTIDE SEQUENCE</scope>
    <source>
        <strain evidence="1">CGMCC 1.10832</strain>
    </source>
</reference>
<dbReference type="Proteomes" id="UP000240608">
    <property type="component" value="Unassembled WGS sequence"/>
</dbReference>
<evidence type="ECO:0000313" key="2">
    <source>
        <dbReference type="EMBL" id="PTB96881.1"/>
    </source>
</evidence>
<dbReference type="AlphaFoldDB" id="A0A2T4DSR2"/>
<evidence type="ECO:0000313" key="1">
    <source>
        <dbReference type="EMBL" id="GGC44076.1"/>
    </source>
</evidence>
<evidence type="ECO:0000313" key="4">
    <source>
        <dbReference type="Proteomes" id="UP000636010"/>
    </source>
</evidence>
<dbReference type="EMBL" id="BMEC01000010">
    <property type="protein sequence ID" value="GGC44076.1"/>
    <property type="molecule type" value="Genomic_DNA"/>
</dbReference>
<gene>
    <name evidence="2" type="ORF">C9994_05310</name>
    <name evidence="1" type="ORF">GCM10011506_32050</name>
</gene>
<dbReference type="Proteomes" id="UP000636010">
    <property type="component" value="Unassembled WGS sequence"/>
</dbReference>
<evidence type="ECO:0000313" key="3">
    <source>
        <dbReference type="Proteomes" id="UP000240608"/>
    </source>
</evidence>
<organism evidence="2 3">
    <name type="scientific">Marivirga lumbricoides</name>
    <dbReference type="NCBI Taxonomy" id="1046115"/>
    <lineage>
        <taxon>Bacteria</taxon>
        <taxon>Pseudomonadati</taxon>
        <taxon>Bacteroidota</taxon>
        <taxon>Cytophagia</taxon>
        <taxon>Cytophagales</taxon>
        <taxon>Marivirgaceae</taxon>
        <taxon>Marivirga</taxon>
    </lineage>
</organism>
<dbReference type="EMBL" id="PYVU01000032">
    <property type="protein sequence ID" value="PTB96881.1"/>
    <property type="molecule type" value="Genomic_DNA"/>
</dbReference>
<reference evidence="4" key="3">
    <citation type="journal article" date="2019" name="Int. J. Syst. Evol. Microbiol.">
        <title>The Global Catalogue of Microorganisms (GCM) 10K type strain sequencing project: providing services to taxonomists for standard genome sequencing and annotation.</title>
        <authorList>
            <consortium name="The Broad Institute Genomics Platform"/>
            <consortium name="The Broad Institute Genome Sequencing Center for Infectious Disease"/>
            <person name="Wu L."/>
            <person name="Ma J."/>
        </authorList>
    </citation>
    <scope>NUCLEOTIDE SEQUENCE [LARGE SCALE GENOMIC DNA]</scope>
    <source>
        <strain evidence="4">CGMCC 1.10832</strain>
    </source>
</reference>
<accession>A0A2T4DSR2</accession>
<name>A0A2T4DSR2_9BACT</name>
<comment type="caution">
    <text evidence="2">The sequence shown here is derived from an EMBL/GenBank/DDBJ whole genome shotgun (WGS) entry which is preliminary data.</text>
</comment>
<proteinExistence type="predicted"/>
<protein>
    <submittedName>
        <fullName evidence="2">Uncharacterized protein</fullName>
    </submittedName>
</protein>
<sequence>MSHSPEFLVLSEKLLPDVNFSAEAHHKAEFIQQASPYISHLLDSDFQKLVQIMYRIDVSEKEFALTLQPASNNDITKSLAELIYDRLLIKAQYRAKYKEN</sequence>
<keyword evidence="4" id="KW-1185">Reference proteome</keyword>
<dbReference type="RefSeq" id="WP_188465358.1">
    <property type="nucleotide sequence ID" value="NZ_BAABHU010000010.1"/>
</dbReference>